<gene>
    <name evidence="1" type="ORF">CALCODRAFT_503187</name>
</gene>
<dbReference type="AlphaFoldDB" id="A0A165CZ99"/>
<name>A0A165CZ99_9BASI</name>
<accession>A0A165CZ99</accession>
<sequence>MPIEYKYLTEEMRQHFLEHGWIRVPKAMNQEIMKYWLSDVFARLPGDPNNPDTWEHEDVAMPRHREVPNQEMLGDAWQIMCELVGGIERTDPVRERMQGDQFIFNAGAKELLGRDPKDDIPPQQLKGWHTDNDWYTQFLDSNGNMLTVICCFTDIKPRGGGTWAAEDGIDGVVKFLYDHPEGVTWPYEPGTIYGHIPQCKKFSQVVGDAGDVFIMHAHLPHCVGKNYLRAPRIITNPHVNGPIDKPYNLNREDPSEYSLVEQVILNALSRATGRDFTKGIPDWVPPPLEARKVWYPRNYICKGSRIPGELKRMIEAKGGDKSKVDSIHLQPEKQRAYLENSGLNRPYGRDPWIPDTRPPGDYYAYPLEQMMLGGGTKHSKDGRARPE</sequence>
<evidence type="ECO:0008006" key="3">
    <source>
        <dbReference type="Google" id="ProtNLM"/>
    </source>
</evidence>
<keyword evidence="2" id="KW-1185">Reference proteome</keyword>
<dbReference type="SUPFAM" id="SSF51197">
    <property type="entry name" value="Clavaminate synthase-like"/>
    <property type="match status" value="1"/>
</dbReference>
<protein>
    <recommendedName>
        <fullName evidence="3">Phytanoyl-CoA dioxygenase family protein</fullName>
    </recommendedName>
</protein>
<reference evidence="1 2" key="1">
    <citation type="journal article" date="2016" name="Mol. Biol. Evol.">
        <title>Comparative Genomics of Early-Diverging Mushroom-Forming Fungi Provides Insights into the Origins of Lignocellulose Decay Capabilities.</title>
        <authorList>
            <person name="Nagy L.G."/>
            <person name="Riley R."/>
            <person name="Tritt A."/>
            <person name="Adam C."/>
            <person name="Daum C."/>
            <person name="Floudas D."/>
            <person name="Sun H."/>
            <person name="Yadav J.S."/>
            <person name="Pangilinan J."/>
            <person name="Larsson K.H."/>
            <person name="Matsuura K."/>
            <person name="Barry K."/>
            <person name="Labutti K."/>
            <person name="Kuo R."/>
            <person name="Ohm R.A."/>
            <person name="Bhattacharya S.S."/>
            <person name="Shirouzu T."/>
            <person name="Yoshinaga Y."/>
            <person name="Martin F.M."/>
            <person name="Grigoriev I.V."/>
            <person name="Hibbett D.S."/>
        </authorList>
    </citation>
    <scope>NUCLEOTIDE SEQUENCE [LARGE SCALE GENOMIC DNA]</scope>
    <source>
        <strain evidence="1 2">HHB12733</strain>
    </source>
</reference>
<organism evidence="1 2">
    <name type="scientific">Calocera cornea HHB12733</name>
    <dbReference type="NCBI Taxonomy" id="1353952"/>
    <lineage>
        <taxon>Eukaryota</taxon>
        <taxon>Fungi</taxon>
        <taxon>Dikarya</taxon>
        <taxon>Basidiomycota</taxon>
        <taxon>Agaricomycotina</taxon>
        <taxon>Dacrymycetes</taxon>
        <taxon>Dacrymycetales</taxon>
        <taxon>Dacrymycetaceae</taxon>
        <taxon>Calocera</taxon>
    </lineage>
</organism>
<evidence type="ECO:0000313" key="1">
    <source>
        <dbReference type="EMBL" id="KZT51725.1"/>
    </source>
</evidence>
<proteinExistence type="predicted"/>
<evidence type="ECO:0000313" key="2">
    <source>
        <dbReference type="Proteomes" id="UP000076842"/>
    </source>
</evidence>
<dbReference type="EMBL" id="KV424094">
    <property type="protein sequence ID" value="KZT51725.1"/>
    <property type="molecule type" value="Genomic_DNA"/>
</dbReference>
<dbReference type="InParanoid" id="A0A165CZ99"/>
<dbReference type="OrthoDB" id="10321818at2759"/>
<dbReference type="Proteomes" id="UP000076842">
    <property type="component" value="Unassembled WGS sequence"/>
</dbReference>
<dbReference type="Gene3D" id="2.60.120.620">
    <property type="entry name" value="q2cbj1_9rhob like domain"/>
    <property type="match status" value="1"/>
</dbReference>